<dbReference type="Proteomes" id="UP000279859">
    <property type="component" value="Unassembled WGS sequence"/>
</dbReference>
<proteinExistence type="predicted"/>
<sequence length="325" mass="35803">MPYELDNRLVIGVASSALFDLEESDAYFLEHGEDAYRVYQDERIDDQLRPGVAFPFIQRLLGLNDLRPEDPLVEVIVLSKNDPNTGLRVMRSIASHGLPMTRAVFTRGRSPHEYIPAFDMSLFLSGSERDVRSAIAAGFPAGQVLPSAMNDDEEDGGTLRVAFDFDGVLGDDESEKVFQGAGGLDAFQKHEVEHRGEPVGPGPLKELLVDLTMIQQLERRRLDSNPQYLPRLRISIVTARNAPAHDRAVFTLMCWGVTVDDAFFLGGIDKARVLKVMKPHLYFDDQHGHLTSAAQHAASVHVPYGISNAGESDVPEAPALEVDAA</sequence>
<dbReference type="GO" id="GO:0000166">
    <property type="term" value="F:nucleotide binding"/>
    <property type="evidence" value="ECO:0007669"/>
    <property type="project" value="InterPro"/>
</dbReference>
<dbReference type="Pfam" id="PF06189">
    <property type="entry name" value="5-nucleotidase"/>
    <property type="match status" value="1"/>
</dbReference>
<evidence type="ECO:0000313" key="2">
    <source>
        <dbReference type="Proteomes" id="UP000279859"/>
    </source>
</evidence>
<gene>
    <name evidence="1" type="ORF">EEJ31_02850</name>
</gene>
<dbReference type="PANTHER" id="PTHR31367:SF5">
    <property type="entry name" value="CYTOSOLIC 5'-NUCLEOTIDASE 1A"/>
    <property type="match status" value="1"/>
</dbReference>
<accession>A0A3M8LPJ2</accession>
<dbReference type="PANTHER" id="PTHR31367">
    <property type="entry name" value="CYTOSOLIC 5'-NUCLEOTIDASE 1 FAMILY MEMBER"/>
    <property type="match status" value="1"/>
</dbReference>
<dbReference type="GO" id="GO:0005737">
    <property type="term" value="C:cytoplasm"/>
    <property type="evidence" value="ECO:0007669"/>
    <property type="project" value="InterPro"/>
</dbReference>
<comment type="caution">
    <text evidence="1">The sequence shown here is derived from an EMBL/GenBank/DDBJ whole genome shotgun (WGS) entry which is preliminary data.</text>
</comment>
<dbReference type="GO" id="GO:0000287">
    <property type="term" value="F:magnesium ion binding"/>
    <property type="evidence" value="ECO:0007669"/>
    <property type="project" value="InterPro"/>
</dbReference>
<dbReference type="GO" id="GO:0009117">
    <property type="term" value="P:nucleotide metabolic process"/>
    <property type="evidence" value="ECO:0007669"/>
    <property type="project" value="InterPro"/>
</dbReference>
<keyword evidence="2" id="KW-1185">Reference proteome</keyword>
<dbReference type="EMBL" id="RDSR01000003">
    <property type="protein sequence ID" value="RNE66739.1"/>
    <property type="molecule type" value="Genomic_DNA"/>
</dbReference>
<protein>
    <submittedName>
        <fullName evidence="1">5'-nucleotidase</fullName>
    </submittedName>
</protein>
<reference evidence="1 2" key="1">
    <citation type="submission" date="2018-11" db="EMBL/GenBank/DDBJ databases">
        <title>Cryobacterium sp. nov., isolated from rhizosphere soil of lettuce.</title>
        <authorList>
            <person name="Wang Y."/>
        </authorList>
    </citation>
    <scope>NUCLEOTIDE SEQUENCE [LARGE SCALE GENOMIC DNA]</scope>
    <source>
        <strain evidence="1 2">NEAU-85</strain>
    </source>
</reference>
<evidence type="ECO:0000313" key="1">
    <source>
        <dbReference type="EMBL" id="RNE66739.1"/>
    </source>
</evidence>
<dbReference type="RefSeq" id="WP_123044779.1">
    <property type="nucleotide sequence ID" value="NZ_RDSR01000003.1"/>
</dbReference>
<organism evidence="1 2">
    <name type="scientific">Cryobacterium tepidiphilum</name>
    <dbReference type="NCBI Taxonomy" id="2486026"/>
    <lineage>
        <taxon>Bacteria</taxon>
        <taxon>Bacillati</taxon>
        <taxon>Actinomycetota</taxon>
        <taxon>Actinomycetes</taxon>
        <taxon>Micrococcales</taxon>
        <taxon>Microbacteriaceae</taxon>
        <taxon>Cryobacterium</taxon>
    </lineage>
</organism>
<dbReference type="GO" id="GO:0008253">
    <property type="term" value="F:5'-nucleotidase activity"/>
    <property type="evidence" value="ECO:0007669"/>
    <property type="project" value="InterPro"/>
</dbReference>
<dbReference type="OrthoDB" id="9778569at2"/>
<dbReference type="AlphaFoldDB" id="A0A3M8LPJ2"/>
<dbReference type="InterPro" id="IPR010394">
    <property type="entry name" value="5-nucleotidase"/>
</dbReference>
<name>A0A3M8LPJ2_9MICO</name>